<dbReference type="EMBL" id="CP133619">
    <property type="protein sequence ID" value="WMV42744.1"/>
    <property type="molecule type" value="Genomic_DNA"/>
</dbReference>
<keyword evidence="2" id="KW-1185">Reference proteome</keyword>
<evidence type="ECO:0000313" key="2">
    <source>
        <dbReference type="Proteomes" id="UP001234989"/>
    </source>
</evidence>
<proteinExistence type="predicted"/>
<accession>A0AAF0UBG4</accession>
<protein>
    <submittedName>
        <fullName evidence="1">Uncharacterized protein</fullName>
    </submittedName>
</protein>
<name>A0AAF0UBG4_SOLVR</name>
<organism evidence="1 2">
    <name type="scientific">Solanum verrucosum</name>
    <dbReference type="NCBI Taxonomy" id="315347"/>
    <lineage>
        <taxon>Eukaryota</taxon>
        <taxon>Viridiplantae</taxon>
        <taxon>Streptophyta</taxon>
        <taxon>Embryophyta</taxon>
        <taxon>Tracheophyta</taxon>
        <taxon>Spermatophyta</taxon>
        <taxon>Magnoliopsida</taxon>
        <taxon>eudicotyledons</taxon>
        <taxon>Gunneridae</taxon>
        <taxon>Pentapetalae</taxon>
        <taxon>asterids</taxon>
        <taxon>lamiids</taxon>
        <taxon>Solanales</taxon>
        <taxon>Solanaceae</taxon>
        <taxon>Solanoideae</taxon>
        <taxon>Solaneae</taxon>
        <taxon>Solanum</taxon>
    </lineage>
</organism>
<gene>
    <name evidence="1" type="ORF">MTR67_036129</name>
</gene>
<dbReference type="AlphaFoldDB" id="A0AAF0UBG4"/>
<sequence length="116" mass="13377">MTPKREGKKKKERKERVLLFVFFPLISKNAFVSTFRKPPTGCLSSEYSSSLLTLQILFWSSGNFQVPPNRSDAFDVHIFRTRVICDRIMEDIVIKGLLGRSFFHVEFVGKSPTFAE</sequence>
<reference evidence="1" key="1">
    <citation type="submission" date="2023-08" db="EMBL/GenBank/DDBJ databases">
        <title>A de novo genome assembly of Solanum verrucosum Schlechtendal, a Mexican diploid species geographically isolated from the other diploid A-genome species in potato relatives.</title>
        <authorList>
            <person name="Hosaka K."/>
        </authorList>
    </citation>
    <scope>NUCLEOTIDE SEQUENCE</scope>
    <source>
        <tissue evidence="1">Young leaves</tissue>
    </source>
</reference>
<dbReference type="Proteomes" id="UP001234989">
    <property type="component" value="Chromosome 8"/>
</dbReference>
<evidence type="ECO:0000313" key="1">
    <source>
        <dbReference type="EMBL" id="WMV42744.1"/>
    </source>
</evidence>